<evidence type="ECO:0000256" key="6">
    <source>
        <dbReference type="SAM" id="Phobius"/>
    </source>
</evidence>
<evidence type="ECO:0000256" key="2">
    <source>
        <dbReference type="ARBA" id="ARBA00022475"/>
    </source>
</evidence>
<organism evidence="9 10">
    <name type="scientific">Rhodocytophaga rosea</name>
    <dbReference type="NCBI Taxonomy" id="2704465"/>
    <lineage>
        <taxon>Bacteria</taxon>
        <taxon>Pseudomonadati</taxon>
        <taxon>Bacteroidota</taxon>
        <taxon>Cytophagia</taxon>
        <taxon>Cytophagales</taxon>
        <taxon>Rhodocytophagaceae</taxon>
        <taxon>Rhodocytophaga</taxon>
    </lineage>
</organism>
<keyword evidence="5 6" id="KW-0472">Membrane</keyword>
<feature type="transmembrane region" description="Helical" evidence="6">
    <location>
        <begin position="772"/>
        <end position="793"/>
    </location>
</feature>
<evidence type="ECO:0000313" key="9">
    <source>
        <dbReference type="EMBL" id="QHT71909.1"/>
    </source>
</evidence>
<keyword evidence="3 6" id="KW-0812">Transmembrane</keyword>
<evidence type="ECO:0000256" key="5">
    <source>
        <dbReference type="ARBA" id="ARBA00023136"/>
    </source>
</evidence>
<feature type="transmembrane region" description="Helical" evidence="6">
    <location>
        <begin position="684"/>
        <end position="708"/>
    </location>
</feature>
<dbReference type="InterPro" id="IPR003838">
    <property type="entry name" value="ABC3_permease_C"/>
</dbReference>
<reference evidence="9 10" key="1">
    <citation type="submission" date="2020-01" db="EMBL/GenBank/DDBJ databases">
        <authorList>
            <person name="Kim M.K."/>
        </authorList>
    </citation>
    <scope>NUCLEOTIDE SEQUENCE [LARGE SCALE GENOMIC DNA]</scope>
    <source>
        <strain evidence="9 10">172606-1</strain>
    </source>
</reference>
<gene>
    <name evidence="9" type="ORF">GXP67_06355</name>
</gene>
<feature type="transmembrane region" description="Helical" evidence="6">
    <location>
        <begin position="356"/>
        <end position="377"/>
    </location>
</feature>
<sequence length="807" mass="91110">MFESYFRIAWRNMFKHKTYSSIKIGGFALGIAACLLISLFIRDELSYDQHIPDKDRIYRVVQVYNDNGEIKKGVAWPAPFATAIKQDYPEIERVGRLNPSELFGAGSNQIRRVDVLENTYEEGFTYADQQMLDMLKVPMVYGERKNALAQPNTIALSKSKADKFFPGENPVGKVMILNNDEKNPFTVGGVFEDFPANSHLTYDFLITMTSREFWPGEQTYWGASNYPTYIVVRPDTDARQLEKKLLSILTNYYLPLLKKEGAPNPEELLKKASFSLQPITDIHLKSDKIQDRLNHGDIRFVWIFGAVAAFILIIACINFINLSTAKSANRAKEVGIRKVVGSFRSSLVKQFLTESMLFSFLSFAIGILLAVLLLPYFNTLSAKSLSLPWMEWWLFPILIGAAVVIGIIAGLYPAFYLSAFKPIDVLKGKLSRGSKSSNTRSLLVIFQFTTSIVLIIGTFIIYRQMNYIMNKKIGFDKDQVVLLQGVHTLGEKVQTLKTELLRLPEVKHVSVSDYLPIKGTKRNGNGFHRESGPNADQEVSAQFWQVDQDYLQTMGITLIEGRNFSAQMATDSQAVIINQAMVKKMGFKNPTQERIKNWETWQIIGVIEDFHFESMRDSIQPMVLALGNSPSVVSVKVKTTDMAGALQAVQKVWKEVAPYQPIRYTFLDESFAKMYEDVQRAGRVFSSFAILAIIVACLGLYGLSSFMVEQRSKEIGIRLVLGASIQNIFSLLTINFVKLVLISFAIAVPIAWYMMNKWLEDFVYRTPVSASIFVFAGLTALLIALFTISYQAIRAALVNPVKNLRSE</sequence>
<dbReference type="InterPro" id="IPR050250">
    <property type="entry name" value="Macrolide_Exporter_MacB"/>
</dbReference>
<dbReference type="Pfam" id="PF12704">
    <property type="entry name" value="MacB_PCD"/>
    <property type="match status" value="2"/>
</dbReference>
<evidence type="ECO:0000256" key="4">
    <source>
        <dbReference type="ARBA" id="ARBA00022989"/>
    </source>
</evidence>
<keyword evidence="10" id="KW-1185">Reference proteome</keyword>
<keyword evidence="4 6" id="KW-1133">Transmembrane helix</keyword>
<dbReference type="Pfam" id="PF02687">
    <property type="entry name" value="FtsX"/>
    <property type="match status" value="2"/>
</dbReference>
<dbReference type="Proteomes" id="UP000480178">
    <property type="component" value="Chromosome"/>
</dbReference>
<evidence type="ECO:0000256" key="3">
    <source>
        <dbReference type="ARBA" id="ARBA00022692"/>
    </source>
</evidence>
<feature type="domain" description="ABC3 transporter permease C-terminal" evidence="7">
    <location>
        <begin position="306"/>
        <end position="419"/>
    </location>
</feature>
<dbReference type="AlphaFoldDB" id="A0A6C0GUK6"/>
<feature type="transmembrane region" description="Helical" evidence="6">
    <location>
        <begin position="397"/>
        <end position="420"/>
    </location>
</feature>
<evidence type="ECO:0000256" key="1">
    <source>
        <dbReference type="ARBA" id="ARBA00004651"/>
    </source>
</evidence>
<feature type="transmembrane region" description="Helical" evidence="6">
    <location>
        <begin position="21"/>
        <end position="41"/>
    </location>
</feature>
<feature type="domain" description="MacB-like periplasmic core" evidence="8">
    <location>
        <begin position="24"/>
        <end position="245"/>
    </location>
</feature>
<dbReference type="KEGG" id="rhoz:GXP67_06355"/>
<keyword evidence="2" id="KW-1003">Cell membrane</keyword>
<evidence type="ECO:0000259" key="8">
    <source>
        <dbReference type="Pfam" id="PF12704"/>
    </source>
</evidence>
<feature type="transmembrane region" description="Helical" evidence="6">
    <location>
        <begin position="300"/>
        <end position="322"/>
    </location>
</feature>
<dbReference type="GO" id="GO:0005886">
    <property type="term" value="C:plasma membrane"/>
    <property type="evidence" value="ECO:0007669"/>
    <property type="project" value="UniProtKB-SubCell"/>
</dbReference>
<accession>A0A6C0GUK6</accession>
<name>A0A6C0GUK6_9BACT</name>
<dbReference type="GO" id="GO:0022857">
    <property type="term" value="F:transmembrane transporter activity"/>
    <property type="evidence" value="ECO:0007669"/>
    <property type="project" value="TreeGrafter"/>
</dbReference>
<evidence type="ECO:0000259" key="7">
    <source>
        <dbReference type="Pfam" id="PF02687"/>
    </source>
</evidence>
<feature type="transmembrane region" description="Helical" evidence="6">
    <location>
        <begin position="441"/>
        <end position="462"/>
    </location>
</feature>
<dbReference type="PROSITE" id="PS51257">
    <property type="entry name" value="PROKAR_LIPOPROTEIN"/>
    <property type="match status" value="1"/>
</dbReference>
<feature type="domain" description="MacB-like periplasmic core" evidence="8">
    <location>
        <begin position="451"/>
        <end position="641"/>
    </location>
</feature>
<comment type="subcellular location">
    <subcellularLocation>
        <location evidence="1">Cell membrane</location>
        <topology evidence="1">Multi-pass membrane protein</topology>
    </subcellularLocation>
</comment>
<feature type="transmembrane region" description="Helical" evidence="6">
    <location>
        <begin position="728"/>
        <end position="752"/>
    </location>
</feature>
<protein>
    <submittedName>
        <fullName evidence="9">FtsX-like permease family protein</fullName>
    </submittedName>
</protein>
<dbReference type="InterPro" id="IPR025857">
    <property type="entry name" value="MacB_PCD"/>
</dbReference>
<dbReference type="PANTHER" id="PTHR30572">
    <property type="entry name" value="MEMBRANE COMPONENT OF TRANSPORTER-RELATED"/>
    <property type="match status" value="1"/>
</dbReference>
<feature type="domain" description="ABC3 transporter permease C-terminal" evidence="7">
    <location>
        <begin position="687"/>
        <end position="796"/>
    </location>
</feature>
<evidence type="ECO:0000313" key="10">
    <source>
        <dbReference type="Proteomes" id="UP000480178"/>
    </source>
</evidence>
<dbReference type="EMBL" id="CP048222">
    <property type="protein sequence ID" value="QHT71909.1"/>
    <property type="molecule type" value="Genomic_DNA"/>
</dbReference>
<dbReference type="PANTHER" id="PTHR30572:SF18">
    <property type="entry name" value="ABC-TYPE MACROLIDE FAMILY EXPORT SYSTEM PERMEASE COMPONENT 2"/>
    <property type="match status" value="1"/>
</dbReference>
<proteinExistence type="predicted"/>